<dbReference type="GO" id="GO:0016787">
    <property type="term" value="F:hydrolase activity"/>
    <property type="evidence" value="ECO:0007669"/>
    <property type="project" value="InterPro"/>
</dbReference>
<name>A0A2S6ADP5_9NOCA</name>
<dbReference type="InterPro" id="IPR004843">
    <property type="entry name" value="Calcineurin-like_PHP"/>
</dbReference>
<feature type="domain" description="Calcineurin-like phosphoesterase" evidence="1">
    <location>
        <begin position="4"/>
        <end position="163"/>
    </location>
</feature>
<dbReference type="SUPFAM" id="SSF56300">
    <property type="entry name" value="Metallo-dependent phosphatases"/>
    <property type="match status" value="1"/>
</dbReference>
<sequence>MSEVWFLADPHVGHRLVSGLRGFDTPEAHDAELAERWDGRVGVEDQVWVLGDISVGGTKAQMTALEWMSRRPGVKHLVAGNHDGCHPMRSRAHHWQRIYLEVFASVQQSAVRKIDGHRVLLSHFPFHGAADGDHTAENRFEEWRLPATGDNAGRWLLHGHTHSSVRIRGRMIHVGLDAHELAPVPLEWVRRVIAGTEKESEIRWPGRFADR</sequence>
<dbReference type="Gene3D" id="3.60.21.10">
    <property type="match status" value="1"/>
</dbReference>
<keyword evidence="3" id="KW-1185">Reference proteome</keyword>
<accession>A0A2S6ADP5</accession>
<reference evidence="2 3" key="1">
    <citation type="submission" date="2018-02" db="EMBL/GenBank/DDBJ databases">
        <title>8 Nocardia nova and 1 Nocardia cyriacigeorgica strain used for evolution to TMP-SMX.</title>
        <authorList>
            <person name="Mehta H."/>
            <person name="Weng J."/>
            <person name="Shamoo Y."/>
        </authorList>
    </citation>
    <scope>NUCLEOTIDE SEQUENCE [LARGE SCALE GENOMIC DNA]</scope>
    <source>
        <strain evidence="2 3">BAA2227</strain>
    </source>
</reference>
<protein>
    <recommendedName>
        <fullName evidence="1">Calcineurin-like phosphoesterase domain-containing protein</fullName>
    </recommendedName>
</protein>
<proteinExistence type="predicted"/>
<gene>
    <name evidence="2" type="ORF">C5F51_05155</name>
</gene>
<evidence type="ECO:0000259" key="1">
    <source>
        <dbReference type="Pfam" id="PF00149"/>
    </source>
</evidence>
<dbReference type="AlphaFoldDB" id="A0A2S6ADP5"/>
<dbReference type="Proteomes" id="UP000238356">
    <property type="component" value="Unassembled WGS sequence"/>
</dbReference>
<dbReference type="Pfam" id="PF00149">
    <property type="entry name" value="Metallophos"/>
    <property type="match status" value="1"/>
</dbReference>
<evidence type="ECO:0000313" key="3">
    <source>
        <dbReference type="Proteomes" id="UP000238356"/>
    </source>
</evidence>
<organism evidence="2 3">
    <name type="scientific">Nocardia nova</name>
    <dbReference type="NCBI Taxonomy" id="37330"/>
    <lineage>
        <taxon>Bacteria</taxon>
        <taxon>Bacillati</taxon>
        <taxon>Actinomycetota</taxon>
        <taxon>Actinomycetes</taxon>
        <taxon>Mycobacteriales</taxon>
        <taxon>Nocardiaceae</taxon>
        <taxon>Nocardia</taxon>
    </lineage>
</organism>
<dbReference type="InterPro" id="IPR029052">
    <property type="entry name" value="Metallo-depent_PP-like"/>
</dbReference>
<evidence type="ECO:0000313" key="2">
    <source>
        <dbReference type="EMBL" id="PPJ32205.1"/>
    </source>
</evidence>
<dbReference type="RefSeq" id="WP_063910917.1">
    <property type="nucleotide sequence ID" value="NZ_JADLQW010000003.1"/>
</dbReference>
<comment type="caution">
    <text evidence="2">The sequence shown here is derived from an EMBL/GenBank/DDBJ whole genome shotgun (WGS) entry which is preliminary data.</text>
</comment>
<dbReference type="EMBL" id="PSZD01000002">
    <property type="protein sequence ID" value="PPJ32205.1"/>
    <property type="molecule type" value="Genomic_DNA"/>
</dbReference>